<dbReference type="GeneID" id="25286593"/>
<dbReference type="InterPro" id="IPR002872">
    <property type="entry name" value="Proline_DH_dom"/>
</dbReference>
<dbReference type="STRING" id="1182545.A0A072PA57"/>
<dbReference type="InterPro" id="IPR029041">
    <property type="entry name" value="FAD-linked_oxidoreductase-like"/>
</dbReference>
<evidence type="ECO:0000313" key="7">
    <source>
        <dbReference type="EMBL" id="KEF52455.1"/>
    </source>
</evidence>
<dbReference type="GO" id="GO:0005739">
    <property type="term" value="C:mitochondrion"/>
    <property type="evidence" value="ECO:0007669"/>
    <property type="project" value="TreeGrafter"/>
</dbReference>
<dbReference type="GO" id="GO:0071949">
    <property type="term" value="F:FAD binding"/>
    <property type="evidence" value="ECO:0007669"/>
    <property type="project" value="TreeGrafter"/>
</dbReference>
<comment type="function">
    <text evidence="5">Converts proline to delta-1-pyrroline-5-carboxylate.</text>
</comment>
<keyword evidence="5" id="KW-0285">Flavoprotein</keyword>
<protein>
    <recommendedName>
        <fullName evidence="2 5">Proline dehydrogenase</fullName>
        <ecNumber evidence="2 5">1.5.5.2</ecNumber>
    </recommendedName>
</protein>
<evidence type="ECO:0000256" key="4">
    <source>
        <dbReference type="ARBA" id="ARBA00023062"/>
    </source>
</evidence>
<dbReference type="InterPro" id="IPR015659">
    <property type="entry name" value="Proline_oxidase"/>
</dbReference>
<dbReference type="GO" id="GO:0004657">
    <property type="term" value="F:proline dehydrogenase activity"/>
    <property type="evidence" value="ECO:0007669"/>
    <property type="project" value="UniProtKB-EC"/>
</dbReference>
<comment type="caution">
    <text evidence="7">The sequence shown here is derived from an EMBL/GenBank/DDBJ whole genome shotgun (WGS) entry which is preliminary data.</text>
</comment>
<keyword evidence="5" id="KW-0274">FAD</keyword>
<dbReference type="AlphaFoldDB" id="A0A072PA57"/>
<dbReference type="RefSeq" id="XP_013255045.1">
    <property type="nucleotide sequence ID" value="XM_013399591.1"/>
</dbReference>
<dbReference type="Gene3D" id="3.20.20.220">
    <property type="match status" value="1"/>
</dbReference>
<accession>A0A072PA57</accession>
<evidence type="ECO:0000313" key="8">
    <source>
        <dbReference type="Proteomes" id="UP000027920"/>
    </source>
</evidence>
<comment type="catalytic activity">
    <reaction evidence="5">
        <text>L-proline + a quinone = (S)-1-pyrroline-5-carboxylate + a quinol + H(+)</text>
        <dbReference type="Rhea" id="RHEA:23784"/>
        <dbReference type="ChEBI" id="CHEBI:15378"/>
        <dbReference type="ChEBI" id="CHEBI:17388"/>
        <dbReference type="ChEBI" id="CHEBI:24646"/>
        <dbReference type="ChEBI" id="CHEBI:60039"/>
        <dbReference type="ChEBI" id="CHEBI:132124"/>
        <dbReference type="EC" id="1.5.5.2"/>
    </reaction>
</comment>
<evidence type="ECO:0000256" key="2">
    <source>
        <dbReference type="ARBA" id="ARBA00012695"/>
    </source>
</evidence>
<sequence length="480" mass="54235">MERRAVTYFLPRRCGTTTNNFQRIFIGNRPQASYQSNWAIKAEKGLTDTAEVSVKATELPYSPLARLPVSSVIRSLLLSIFFTSPLLFNPGLAIFSRIAHSNTVFLNPDKNPILRAVIRPVIYDQFCAGRNEREIQNTSKAIKQLGFSGAVLCYGKEVQFSTESGFHGYSGKASAVEVEVEQWKEGNLSTLDMTQEGDWLGVKLTGAGLQITQALMNDESAPEVWVRAMDEICEKAASRGCRIWIDSEQQVFQPSIDRWTFDLMRKYNRGEKPLVYNTIQAYLKSARQKTQRQMQIAADEGWKSAIKLVRGAYIAIDARENIHDTKAETDDCYNGIVEDLLRGTGFTVFESNPDLKYDLLCAGHNTQTIRGAARLADDLMKESKLKVQVEFAQLQGMADDIGCELIQRGENAINQNKATGQKVFVPKVYKCLTWGSIQECMQYLFRRLVENRGAAARMKEGIPRLKKELWERLTLSRKHV</sequence>
<dbReference type="SUPFAM" id="SSF51730">
    <property type="entry name" value="FAD-linked oxidoreductase"/>
    <property type="match status" value="1"/>
</dbReference>
<proteinExistence type="inferred from homology"/>
<feature type="domain" description="Proline dehydrogenase" evidence="6">
    <location>
        <begin position="163"/>
        <end position="459"/>
    </location>
</feature>
<dbReference type="PANTHER" id="PTHR13914">
    <property type="entry name" value="PROLINE OXIDASE"/>
    <property type="match status" value="1"/>
</dbReference>
<dbReference type="EMBL" id="AMGV01000018">
    <property type="protein sequence ID" value="KEF52455.1"/>
    <property type="molecule type" value="Genomic_DNA"/>
</dbReference>
<dbReference type="OrthoDB" id="5464at2759"/>
<dbReference type="GO" id="GO:0010133">
    <property type="term" value="P:L-proline catabolic process to L-glutamate"/>
    <property type="evidence" value="ECO:0007669"/>
    <property type="project" value="TreeGrafter"/>
</dbReference>
<evidence type="ECO:0000256" key="5">
    <source>
        <dbReference type="RuleBase" id="RU364054"/>
    </source>
</evidence>
<gene>
    <name evidence="7" type="ORF">A1O9_11696</name>
</gene>
<evidence type="ECO:0000256" key="1">
    <source>
        <dbReference type="ARBA" id="ARBA00005869"/>
    </source>
</evidence>
<dbReference type="EC" id="1.5.5.2" evidence="2 5"/>
<comment type="cofactor">
    <cofactor evidence="5">
        <name>FAD</name>
        <dbReference type="ChEBI" id="CHEBI:57692"/>
    </cofactor>
</comment>
<dbReference type="HOGENOM" id="CLU_018202_0_1_1"/>
<reference evidence="7 8" key="1">
    <citation type="submission" date="2013-03" db="EMBL/GenBank/DDBJ databases">
        <title>The Genome Sequence of Exophiala aquamarina CBS 119918.</title>
        <authorList>
            <consortium name="The Broad Institute Genomics Platform"/>
            <person name="Cuomo C."/>
            <person name="de Hoog S."/>
            <person name="Gorbushina A."/>
            <person name="Walker B."/>
            <person name="Young S.K."/>
            <person name="Zeng Q."/>
            <person name="Gargeya S."/>
            <person name="Fitzgerald M."/>
            <person name="Haas B."/>
            <person name="Abouelleil A."/>
            <person name="Allen A.W."/>
            <person name="Alvarado L."/>
            <person name="Arachchi H.M."/>
            <person name="Berlin A.M."/>
            <person name="Chapman S.B."/>
            <person name="Gainer-Dewar J."/>
            <person name="Goldberg J."/>
            <person name="Griggs A."/>
            <person name="Gujja S."/>
            <person name="Hansen M."/>
            <person name="Howarth C."/>
            <person name="Imamovic A."/>
            <person name="Ireland A."/>
            <person name="Larimer J."/>
            <person name="McCowan C."/>
            <person name="Murphy C."/>
            <person name="Pearson M."/>
            <person name="Poon T.W."/>
            <person name="Priest M."/>
            <person name="Roberts A."/>
            <person name="Saif S."/>
            <person name="Shea T."/>
            <person name="Sisk P."/>
            <person name="Sykes S."/>
            <person name="Wortman J."/>
            <person name="Nusbaum C."/>
            <person name="Birren B."/>
        </authorList>
    </citation>
    <scope>NUCLEOTIDE SEQUENCE [LARGE SCALE GENOMIC DNA]</scope>
    <source>
        <strain evidence="7 8">CBS 119918</strain>
    </source>
</reference>
<organism evidence="7 8">
    <name type="scientific">Exophiala aquamarina CBS 119918</name>
    <dbReference type="NCBI Taxonomy" id="1182545"/>
    <lineage>
        <taxon>Eukaryota</taxon>
        <taxon>Fungi</taxon>
        <taxon>Dikarya</taxon>
        <taxon>Ascomycota</taxon>
        <taxon>Pezizomycotina</taxon>
        <taxon>Eurotiomycetes</taxon>
        <taxon>Chaetothyriomycetidae</taxon>
        <taxon>Chaetothyriales</taxon>
        <taxon>Herpotrichiellaceae</taxon>
        <taxon>Exophiala</taxon>
    </lineage>
</organism>
<keyword evidence="4 5" id="KW-0642">Proline metabolism</keyword>
<dbReference type="Proteomes" id="UP000027920">
    <property type="component" value="Unassembled WGS sequence"/>
</dbReference>
<comment type="similarity">
    <text evidence="1 5">Belongs to the proline oxidase family.</text>
</comment>
<dbReference type="Pfam" id="PF01619">
    <property type="entry name" value="Pro_dh"/>
    <property type="match status" value="1"/>
</dbReference>
<dbReference type="PANTHER" id="PTHR13914:SF0">
    <property type="entry name" value="PROLINE DEHYDROGENASE 1, MITOCHONDRIAL"/>
    <property type="match status" value="1"/>
</dbReference>
<dbReference type="VEuPathDB" id="FungiDB:A1O9_11696"/>
<name>A0A072PA57_9EURO</name>
<evidence type="ECO:0000256" key="3">
    <source>
        <dbReference type="ARBA" id="ARBA00023002"/>
    </source>
</evidence>
<keyword evidence="8" id="KW-1185">Reference proteome</keyword>
<evidence type="ECO:0000259" key="6">
    <source>
        <dbReference type="Pfam" id="PF01619"/>
    </source>
</evidence>
<keyword evidence="3 5" id="KW-0560">Oxidoreductase</keyword>